<proteinExistence type="predicted"/>
<dbReference type="EMBL" id="JABFDB010000001">
    <property type="protein sequence ID" value="NYZ18969.1"/>
    <property type="molecule type" value="Genomic_DNA"/>
</dbReference>
<feature type="region of interest" description="Disordered" evidence="1">
    <location>
        <begin position="174"/>
        <end position="196"/>
    </location>
</feature>
<reference evidence="2 3" key="1">
    <citation type="submission" date="2020-05" db="EMBL/GenBank/DDBJ databases">
        <title>Azospirillum oleiclasticum sp. nov, a nitrogen-fixing and heavy crude oil-emulsifying bacterium isolated from the crude oil of Yumen Oilfield.</title>
        <authorList>
            <person name="Wu D."/>
            <person name="Cai M."/>
            <person name="Zhang X."/>
        </authorList>
    </citation>
    <scope>NUCLEOTIDE SEQUENCE [LARGE SCALE GENOMIC DNA]</scope>
    <source>
        <strain evidence="2 3">ROY-1-1-2</strain>
    </source>
</reference>
<dbReference type="Pfam" id="PF14091">
    <property type="entry name" value="DUF4269"/>
    <property type="match status" value="1"/>
</dbReference>
<protein>
    <submittedName>
        <fullName evidence="2">DUF4269 domain-containing protein</fullName>
    </submittedName>
</protein>
<keyword evidence="3" id="KW-1185">Reference proteome</keyword>
<evidence type="ECO:0000313" key="3">
    <source>
        <dbReference type="Proteomes" id="UP000584642"/>
    </source>
</evidence>
<dbReference type="Proteomes" id="UP000584642">
    <property type="component" value="Unassembled WGS sequence"/>
</dbReference>
<organism evidence="2 3">
    <name type="scientific">Azospirillum oleiclasticum</name>
    <dbReference type="NCBI Taxonomy" id="2735135"/>
    <lineage>
        <taxon>Bacteria</taxon>
        <taxon>Pseudomonadati</taxon>
        <taxon>Pseudomonadota</taxon>
        <taxon>Alphaproteobacteria</taxon>
        <taxon>Rhodospirillales</taxon>
        <taxon>Azospirillaceae</taxon>
        <taxon>Azospirillum</taxon>
    </lineage>
</organism>
<comment type="caution">
    <text evidence="2">The sequence shown here is derived from an EMBL/GenBank/DDBJ whole genome shotgun (WGS) entry which is preliminary data.</text>
</comment>
<evidence type="ECO:0000313" key="2">
    <source>
        <dbReference type="EMBL" id="NYZ18969.1"/>
    </source>
</evidence>
<gene>
    <name evidence="2" type="ORF">HND93_04535</name>
</gene>
<dbReference type="InterPro" id="IPR025365">
    <property type="entry name" value="DUF4269"/>
</dbReference>
<evidence type="ECO:0000256" key="1">
    <source>
        <dbReference type="SAM" id="MobiDB-lite"/>
    </source>
</evidence>
<name>A0ABX2T435_9PROT</name>
<sequence length="196" mass="21298">MTDRCDHREAIRRSGVMEALRDFDPQAVGTPPLGLDLPTSDIDILCHAPDPSAVAALLWDRFGDHEGFTLRQWIGGGRPVIAGFHVHGWAFEIFAAAVPVRKQAGWRHFDVERRLLALGGAALRDAVMAERCRGLKTEPAFAAALGFAGDPFAALLDLQRHSDGTLARILLDAGFTPPPAPPTTPDRALAPRHPHR</sequence>
<dbReference type="RefSeq" id="WP_180280660.1">
    <property type="nucleotide sequence ID" value="NZ_JABFDB010000001.1"/>
</dbReference>
<accession>A0ABX2T435</accession>